<reference evidence="1" key="2">
    <citation type="submission" date="2025-08" db="UniProtKB">
        <authorList>
            <consortium name="Ensembl"/>
        </authorList>
    </citation>
    <scope>IDENTIFICATION</scope>
</reference>
<name>A0A8C9RGT5_SCLFO</name>
<accession>A0A8C9RGT5</accession>
<organism evidence="1 2">
    <name type="scientific">Scleropages formosus</name>
    <name type="common">Asian bonytongue</name>
    <name type="synonym">Osteoglossum formosum</name>
    <dbReference type="NCBI Taxonomy" id="113540"/>
    <lineage>
        <taxon>Eukaryota</taxon>
        <taxon>Metazoa</taxon>
        <taxon>Chordata</taxon>
        <taxon>Craniata</taxon>
        <taxon>Vertebrata</taxon>
        <taxon>Euteleostomi</taxon>
        <taxon>Actinopterygii</taxon>
        <taxon>Neopterygii</taxon>
        <taxon>Teleostei</taxon>
        <taxon>Osteoglossocephala</taxon>
        <taxon>Osteoglossomorpha</taxon>
        <taxon>Osteoglossiformes</taxon>
        <taxon>Osteoglossidae</taxon>
        <taxon>Scleropages</taxon>
    </lineage>
</organism>
<evidence type="ECO:0000313" key="2">
    <source>
        <dbReference type="Proteomes" id="UP000694397"/>
    </source>
</evidence>
<dbReference type="Proteomes" id="UP000694397">
    <property type="component" value="Chromosome 20"/>
</dbReference>
<protein>
    <submittedName>
        <fullName evidence="1">Uncharacterized protein</fullName>
    </submittedName>
</protein>
<evidence type="ECO:0000313" key="1">
    <source>
        <dbReference type="Ensembl" id="ENSSFOP00015012096.2"/>
    </source>
</evidence>
<proteinExistence type="predicted"/>
<dbReference type="Ensembl" id="ENSSFOT00015012250.2">
    <property type="protein sequence ID" value="ENSSFOP00015012096.2"/>
    <property type="gene ID" value="ENSSFOG00015007823.2"/>
</dbReference>
<reference evidence="1" key="3">
    <citation type="submission" date="2025-09" db="UniProtKB">
        <authorList>
            <consortium name="Ensembl"/>
        </authorList>
    </citation>
    <scope>IDENTIFICATION</scope>
</reference>
<sequence length="86" mass="9244">MLVGKGVLPEVEGIQSGLHTVKGAAQFAHVVDTGEAVPCWENHGVAAGRWSVFGLQRHLQALSELHMKGRVALEGMKLYNGGLLKR</sequence>
<reference evidence="1 2" key="1">
    <citation type="submission" date="2019-04" db="EMBL/GenBank/DDBJ databases">
        <authorList>
            <consortium name="Wellcome Sanger Institute Data Sharing"/>
        </authorList>
    </citation>
    <scope>NUCLEOTIDE SEQUENCE [LARGE SCALE GENOMIC DNA]</scope>
</reference>
<keyword evidence="2" id="KW-1185">Reference proteome</keyword>
<dbReference type="AlphaFoldDB" id="A0A8C9RGT5"/>